<evidence type="ECO:0000313" key="7">
    <source>
        <dbReference type="EMBL" id="RKS86881.1"/>
    </source>
</evidence>
<dbReference type="EMBL" id="RBWY01000001">
    <property type="protein sequence ID" value="RKS86881.1"/>
    <property type="molecule type" value="Genomic_DNA"/>
</dbReference>
<dbReference type="Gene3D" id="1.10.1020.10">
    <property type="entry name" value="Adenine-specific Methyltransferase, Domain 2"/>
    <property type="match status" value="1"/>
</dbReference>
<dbReference type="SUPFAM" id="SSF53335">
    <property type="entry name" value="S-adenosyl-L-methionine-dependent methyltransferases"/>
    <property type="match status" value="1"/>
</dbReference>
<protein>
    <recommendedName>
        <fullName evidence="2">site-specific DNA-methyltransferase (adenine-specific)</fullName>
        <ecNumber evidence="2">2.1.1.72</ecNumber>
    </recommendedName>
</protein>
<dbReference type="GO" id="GO:0043565">
    <property type="term" value="F:sequence-specific DNA binding"/>
    <property type="evidence" value="ECO:0007669"/>
    <property type="project" value="TreeGrafter"/>
</dbReference>
<name>A0A495RHH9_9GAMM</name>
<evidence type="ECO:0000256" key="1">
    <source>
        <dbReference type="ARBA" id="ARBA00006594"/>
    </source>
</evidence>
<comment type="catalytic activity">
    <reaction evidence="6">
        <text>a 2'-deoxyadenosine in DNA + S-adenosyl-L-methionine = an N(6)-methyl-2'-deoxyadenosine in DNA + S-adenosyl-L-homocysteine + H(+)</text>
        <dbReference type="Rhea" id="RHEA:15197"/>
        <dbReference type="Rhea" id="RHEA-COMP:12418"/>
        <dbReference type="Rhea" id="RHEA-COMP:12419"/>
        <dbReference type="ChEBI" id="CHEBI:15378"/>
        <dbReference type="ChEBI" id="CHEBI:57856"/>
        <dbReference type="ChEBI" id="CHEBI:59789"/>
        <dbReference type="ChEBI" id="CHEBI:90615"/>
        <dbReference type="ChEBI" id="CHEBI:90616"/>
        <dbReference type="EC" id="2.1.1.72"/>
    </reaction>
</comment>
<keyword evidence="4" id="KW-0808">Transferase</keyword>
<dbReference type="GO" id="GO:0006298">
    <property type="term" value="P:mismatch repair"/>
    <property type="evidence" value="ECO:0007669"/>
    <property type="project" value="TreeGrafter"/>
</dbReference>
<dbReference type="GO" id="GO:0009007">
    <property type="term" value="F:site-specific DNA-methyltransferase (adenine-specific) activity"/>
    <property type="evidence" value="ECO:0007669"/>
    <property type="project" value="UniProtKB-EC"/>
</dbReference>
<dbReference type="AlphaFoldDB" id="A0A495RHH9"/>
<dbReference type="PIRSF" id="PIRSF000398">
    <property type="entry name" value="M_m6A_EcoRV"/>
    <property type="match status" value="1"/>
</dbReference>
<dbReference type="InterPro" id="IPR023095">
    <property type="entry name" value="Ade_MeTrfase_dom_2"/>
</dbReference>
<organism evidence="7 8">
    <name type="scientific">Orbus hercynius</name>
    <dbReference type="NCBI Taxonomy" id="593135"/>
    <lineage>
        <taxon>Bacteria</taxon>
        <taxon>Pseudomonadati</taxon>
        <taxon>Pseudomonadota</taxon>
        <taxon>Gammaproteobacteria</taxon>
        <taxon>Orbales</taxon>
        <taxon>Orbaceae</taxon>
        <taxon>Orbus</taxon>
    </lineage>
</organism>
<evidence type="ECO:0000256" key="6">
    <source>
        <dbReference type="ARBA" id="ARBA00047942"/>
    </source>
</evidence>
<keyword evidence="8" id="KW-1185">Reference proteome</keyword>
<evidence type="ECO:0000256" key="3">
    <source>
        <dbReference type="ARBA" id="ARBA00022603"/>
    </source>
</evidence>
<evidence type="ECO:0000256" key="5">
    <source>
        <dbReference type="ARBA" id="ARBA00022691"/>
    </source>
</evidence>
<dbReference type="GO" id="GO:1904047">
    <property type="term" value="F:S-adenosyl-L-methionine binding"/>
    <property type="evidence" value="ECO:0007669"/>
    <property type="project" value="TreeGrafter"/>
</dbReference>
<reference evidence="7 8" key="1">
    <citation type="submission" date="2018-10" db="EMBL/GenBank/DDBJ databases">
        <title>Genomic Encyclopedia of Type Strains, Phase IV (KMG-IV): sequencing the most valuable type-strain genomes for metagenomic binning, comparative biology and taxonomic classification.</title>
        <authorList>
            <person name="Goeker M."/>
        </authorList>
    </citation>
    <scope>NUCLEOTIDE SEQUENCE [LARGE SCALE GENOMIC DNA]</scope>
    <source>
        <strain evidence="7 8">DSM 22228</strain>
    </source>
</reference>
<keyword evidence="5" id="KW-0949">S-adenosyl-L-methionine</keyword>
<dbReference type="PANTHER" id="PTHR30481:SF2">
    <property type="entry name" value="SITE-SPECIFIC DNA-METHYLTRANSFERASE (ADENINE-SPECIFIC)"/>
    <property type="match status" value="1"/>
</dbReference>
<dbReference type="InterPro" id="IPR029063">
    <property type="entry name" value="SAM-dependent_MTases_sf"/>
</dbReference>
<dbReference type="EC" id="2.1.1.72" evidence="2"/>
<proteinExistence type="inferred from homology"/>
<sequence>MATTLSPLRYPGGKKQLEKFVNELFMLQGMESITYIEPFAGGSGLALSLLASNKVDNIIINDFDYAIYAFWYSILNNHENFIEKIEKTPITIKEWEKQKKIYSSQKKHSLLELGFATFFLNRTNRSGIIKAGVIGGKEQLGNYKIDCRFNKPALIKKIELVESLKNKIQLTNFDATIFIKDIIPQTSPNNAFIFFDPPYFKQGKDLYTNFYTEEDHSELFNAIDHLTNYKWIVTYDNADKINELYKKYDGFLYYLNYSLAQKKKAQELMYYSPNVLKILETSLNKHLLLSS</sequence>
<evidence type="ECO:0000256" key="2">
    <source>
        <dbReference type="ARBA" id="ARBA00011900"/>
    </source>
</evidence>
<dbReference type="Proteomes" id="UP000278542">
    <property type="component" value="Unassembled WGS sequence"/>
</dbReference>
<comment type="caution">
    <text evidence="7">The sequence shown here is derived from an EMBL/GenBank/DDBJ whole genome shotgun (WGS) entry which is preliminary data.</text>
</comment>
<dbReference type="Pfam" id="PF02086">
    <property type="entry name" value="MethyltransfD12"/>
    <property type="match status" value="1"/>
</dbReference>
<dbReference type="PRINTS" id="PR00505">
    <property type="entry name" value="D12N6MTFRASE"/>
</dbReference>
<gene>
    <name evidence="7" type="ORF">DES39_0084</name>
</gene>
<evidence type="ECO:0000256" key="4">
    <source>
        <dbReference type="ARBA" id="ARBA00022679"/>
    </source>
</evidence>
<dbReference type="PANTHER" id="PTHR30481">
    <property type="entry name" value="DNA ADENINE METHYLASE"/>
    <property type="match status" value="1"/>
</dbReference>
<keyword evidence="3 7" id="KW-0489">Methyltransferase</keyword>
<evidence type="ECO:0000313" key="8">
    <source>
        <dbReference type="Proteomes" id="UP000278542"/>
    </source>
</evidence>
<dbReference type="GO" id="GO:0032259">
    <property type="term" value="P:methylation"/>
    <property type="evidence" value="ECO:0007669"/>
    <property type="project" value="UniProtKB-KW"/>
</dbReference>
<dbReference type="RefSeq" id="WP_121143805.1">
    <property type="nucleotide sequence ID" value="NZ_RBWY01000001.1"/>
</dbReference>
<dbReference type="InterPro" id="IPR012263">
    <property type="entry name" value="M_m6A_EcoRV"/>
</dbReference>
<dbReference type="InterPro" id="IPR012327">
    <property type="entry name" value="MeTrfase_D12"/>
</dbReference>
<dbReference type="OrthoDB" id="9805629at2"/>
<dbReference type="GO" id="GO:0009307">
    <property type="term" value="P:DNA restriction-modification system"/>
    <property type="evidence" value="ECO:0007669"/>
    <property type="project" value="InterPro"/>
</dbReference>
<accession>A0A495RHH9</accession>
<dbReference type="Gene3D" id="3.40.50.150">
    <property type="entry name" value="Vaccinia Virus protein VP39"/>
    <property type="match status" value="1"/>
</dbReference>
<comment type="similarity">
    <text evidence="1">Belongs to the N(4)/N(6)-methyltransferase family.</text>
</comment>